<reference evidence="1 2" key="1">
    <citation type="submission" date="2013-06" db="EMBL/GenBank/DDBJ databases">
        <title>Complete genome sequence of Paenibacillus mucilaginosus K02.</title>
        <authorList>
            <person name="Xiao B."/>
            <person name="Sun L."/>
            <person name="Xiao L."/>
            <person name="Lian B."/>
        </authorList>
    </citation>
    <scope>NUCLEOTIDE SEQUENCE [LARGE SCALE GENOMIC DNA]</scope>
    <source>
        <strain evidence="1 2">K02</strain>
    </source>
</reference>
<dbReference type="OrthoDB" id="2454603at2"/>
<accession>I0BE13</accession>
<dbReference type="KEGG" id="pmw:B2K_07720"/>
<dbReference type="EMBL" id="CP003422">
    <property type="protein sequence ID" value="AFH60610.1"/>
    <property type="molecule type" value="Genomic_DNA"/>
</dbReference>
<dbReference type="InterPro" id="IPR053745">
    <property type="entry name" value="Viral_Tail_Comp_sf"/>
</dbReference>
<dbReference type="Pfam" id="PF11367">
    <property type="entry name" value="Tail_completion_gp17"/>
    <property type="match status" value="1"/>
</dbReference>
<dbReference type="Gene3D" id="3.30.2000.30">
    <property type="match status" value="1"/>
</dbReference>
<dbReference type="AlphaFoldDB" id="I0BE13"/>
<gene>
    <name evidence="1" type="ORF">B2K_07720</name>
</gene>
<dbReference type="RefSeq" id="WP_014649886.1">
    <property type="nucleotide sequence ID" value="NC_017672.3"/>
</dbReference>
<dbReference type="InterPro" id="IPR021508">
    <property type="entry name" value="Gp17-like"/>
</dbReference>
<name>I0BE13_9BACL</name>
<dbReference type="Proteomes" id="UP000007392">
    <property type="component" value="Chromosome"/>
</dbReference>
<organism evidence="1 2">
    <name type="scientific">Paenibacillus mucilaginosus K02</name>
    <dbReference type="NCBI Taxonomy" id="997761"/>
    <lineage>
        <taxon>Bacteria</taxon>
        <taxon>Bacillati</taxon>
        <taxon>Bacillota</taxon>
        <taxon>Bacilli</taxon>
        <taxon>Bacillales</taxon>
        <taxon>Paenibacillaceae</taxon>
        <taxon>Paenibacillus</taxon>
    </lineage>
</organism>
<sequence length="120" mass="13558">MINIKPEVLEALREDEELLLLLGGPRVYQMVAPEPCKFPRITFFEISNVDDGYADDSAISSQIVIQVDVWNKTNTSAIADRVDAVMKNIGFSRSGSADLYENDTGIFHKAMRYTTRREEV</sequence>
<proteinExistence type="predicted"/>
<evidence type="ECO:0000313" key="2">
    <source>
        <dbReference type="Proteomes" id="UP000007392"/>
    </source>
</evidence>
<evidence type="ECO:0000313" key="1">
    <source>
        <dbReference type="EMBL" id="AFH60610.1"/>
    </source>
</evidence>
<protein>
    <submittedName>
        <fullName evidence="1">Uncharacterized protein</fullName>
    </submittedName>
</protein>
<dbReference type="HOGENOM" id="CLU_160601_0_0_9"/>